<dbReference type="PANTHER" id="PTHR43591">
    <property type="entry name" value="METHYLTRANSFERASE"/>
    <property type="match status" value="1"/>
</dbReference>
<evidence type="ECO:0000259" key="1">
    <source>
        <dbReference type="Pfam" id="PF08241"/>
    </source>
</evidence>
<reference evidence="2 3" key="1">
    <citation type="submission" date="2016-08" db="EMBL/GenBank/DDBJ databases">
        <title>Novel Firmicute Genomes.</title>
        <authorList>
            <person name="Poppleton D.I."/>
            <person name="Gribaldo S."/>
        </authorList>
    </citation>
    <scope>NUCLEOTIDE SEQUENCE [LARGE SCALE GENOMIC DNA]</scope>
    <source>
        <strain evidence="2 3">RAOx-1</strain>
    </source>
</reference>
<dbReference type="SUPFAM" id="SSF53335">
    <property type="entry name" value="S-adenosyl-L-methionine-dependent methyltransferases"/>
    <property type="match status" value="1"/>
</dbReference>
<organism evidence="2 3">
    <name type="scientific">Ammoniphilus oxalaticus</name>
    <dbReference type="NCBI Taxonomy" id="66863"/>
    <lineage>
        <taxon>Bacteria</taxon>
        <taxon>Bacillati</taxon>
        <taxon>Bacillota</taxon>
        <taxon>Bacilli</taxon>
        <taxon>Bacillales</taxon>
        <taxon>Paenibacillaceae</taxon>
        <taxon>Aneurinibacillus group</taxon>
        <taxon>Ammoniphilus</taxon>
    </lineage>
</organism>
<protein>
    <submittedName>
        <fullName evidence="2">Methyltransferase type 11</fullName>
    </submittedName>
</protein>
<gene>
    <name evidence="2" type="ORF">BEP19_08970</name>
</gene>
<dbReference type="InterPro" id="IPR029063">
    <property type="entry name" value="SAM-dependent_MTases_sf"/>
</dbReference>
<dbReference type="EMBL" id="MCHY01000008">
    <property type="protein sequence ID" value="RKD24506.1"/>
    <property type="molecule type" value="Genomic_DNA"/>
</dbReference>
<dbReference type="Gene3D" id="3.40.50.150">
    <property type="entry name" value="Vaccinia Virus protein VP39"/>
    <property type="match status" value="1"/>
</dbReference>
<keyword evidence="2" id="KW-0489">Methyltransferase</keyword>
<dbReference type="OrthoDB" id="9784101at2"/>
<evidence type="ECO:0000313" key="2">
    <source>
        <dbReference type="EMBL" id="RKD24506.1"/>
    </source>
</evidence>
<dbReference type="PANTHER" id="PTHR43591:SF24">
    <property type="entry name" value="2-METHOXY-6-POLYPRENYL-1,4-BENZOQUINOL METHYLASE, MITOCHONDRIAL"/>
    <property type="match status" value="1"/>
</dbReference>
<proteinExistence type="predicted"/>
<evidence type="ECO:0000313" key="3">
    <source>
        <dbReference type="Proteomes" id="UP000284219"/>
    </source>
</evidence>
<comment type="caution">
    <text evidence="2">The sequence shown here is derived from an EMBL/GenBank/DDBJ whole genome shotgun (WGS) entry which is preliminary data.</text>
</comment>
<dbReference type="AlphaFoldDB" id="A0A419SKP8"/>
<dbReference type="InterPro" id="IPR013216">
    <property type="entry name" value="Methyltransf_11"/>
</dbReference>
<keyword evidence="3" id="KW-1185">Reference proteome</keyword>
<name>A0A419SKP8_9BACL</name>
<keyword evidence="2" id="KW-0808">Transferase</keyword>
<accession>A0A419SKP8</accession>
<dbReference type="Pfam" id="PF08241">
    <property type="entry name" value="Methyltransf_11"/>
    <property type="match status" value="1"/>
</dbReference>
<sequence length="191" mass="21286">MSERRFDPAKFAKLDNPERRKALPPKKLLGMLAIQENDDILDLGAGTGYFSLPAATMTKGTIYALDVEPQMLEMLKERSAEQGVVNIQFIEGKIEELPLADALVDHVIASYVLHEIDPLSAGLTEIHRALKKGGKCLCLEWEKKETEQGPPLHHRIHSSDLQQAMEAAGFTIIEKSFPTDQHYILIAQKNG</sequence>
<dbReference type="RefSeq" id="WP_120189800.1">
    <property type="nucleotide sequence ID" value="NZ_MCHY01000008.1"/>
</dbReference>
<dbReference type="CDD" id="cd02440">
    <property type="entry name" value="AdoMet_MTases"/>
    <property type="match status" value="1"/>
</dbReference>
<dbReference type="Proteomes" id="UP000284219">
    <property type="component" value="Unassembled WGS sequence"/>
</dbReference>
<dbReference type="GO" id="GO:0008757">
    <property type="term" value="F:S-adenosylmethionine-dependent methyltransferase activity"/>
    <property type="evidence" value="ECO:0007669"/>
    <property type="project" value="InterPro"/>
</dbReference>
<dbReference type="GO" id="GO:0032259">
    <property type="term" value="P:methylation"/>
    <property type="evidence" value="ECO:0007669"/>
    <property type="project" value="UniProtKB-KW"/>
</dbReference>
<feature type="domain" description="Methyltransferase type 11" evidence="1">
    <location>
        <begin position="41"/>
        <end position="138"/>
    </location>
</feature>